<evidence type="ECO:0000313" key="2">
    <source>
        <dbReference type="Proteomes" id="UP000325372"/>
    </source>
</evidence>
<evidence type="ECO:0000313" key="1">
    <source>
        <dbReference type="EMBL" id="KAA9133153.1"/>
    </source>
</evidence>
<dbReference type="EMBL" id="VYXP01000002">
    <property type="protein sequence ID" value="KAA9133153.1"/>
    <property type="molecule type" value="Genomic_DNA"/>
</dbReference>
<dbReference type="AlphaFoldDB" id="A0A5N0TDI7"/>
<sequence>MKRSNSIPWHEHPDGALIFKAILEHERRTGSNSDPQQNTEILLRHLHGKIQEWKNEHDNIGAINDRLRSAMLEEAQVLSAKLSDVIYALNLPTGSLSYFSTHEIKARMRAQQNAFNSPFDEDYFDQQDISAHLSLAFTEYPEAEIHLDEWLEKLTNPSTLDRLAPKPVVKKVNTEEVIITFVARRIATFLYRRYDRTLPATIERICAIEFPNAQITRDSIRSKLRGFDPLQVGLKDF</sequence>
<organism evidence="1 2">
    <name type="scientific">Marinihelvus fidelis</name>
    <dbReference type="NCBI Taxonomy" id="2613842"/>
    <lineage>
        <taxon>Bacteria</taxon>
        <taxon>Pseudomonadati</taxon>
        <taxon>Pseudomonadota</taxon>
        <taxon>Gammaproteobacteria</taxon>
        <taxon>Chromatiales</taxon>
        <taxon>Wenzhouxiangellaceae</taxon>
        <taxon>Marinihelvus</taxon>
    </lineage>
</organism>
<protein>
    <submittedName>
        <fullName evidence="1">Uncharacterized protein</fullName>
    </submittedName>
</protein>
<proteinExistence type="predicted"/>
<keyword evidence="2" id="KW-1185">Reference proteome</keyword>
<name>A0A5N0TDI7_9GAMM</name>
<accession>A0A5N0TDI7</accession>
<dbReference type="Proteomes" id="UP000325372">
    <property type="component" value="Unassembled WGS sequence"/>
</dbReference>
<comment type="caution">
    <text evidence="1">The sequence shown here is derived from an EMBL/GenBank/DDBJ whole genome shotgun (WGS) entry which is preliminary data.</text>
</comment>
<reference evidence="1 2" key="1">
    <citation type="submission" date="2019-09" db="EMBL/GenBank/DDBJ databases">
        <title>Wenzhouxiangella sp. Genome sequencing and assembly.</title>
        <authorList>
            <person name="Zhang R."/>
        </authorList>
    </citation>
    <scope>NUCLEOTIDE SEQUENCE [LARGE SCALE GENOMIC DNA]</scope>
    <source>
        <strain evidence="1 2">W260</strain>
    </source>
</reference>
<gene>
    <name evidence="1" type="ORF">F3N42_01985</name>
</gene>
<dbReference type="RefSeq" id="WP_150862714.1">
    <property type="nucleotide sequence ID" value="NZ_VYXP01000002.1"/>
</dbReference>